<dbReference type="SMART" id="SM01272">
    <property type="entry name" value="LsmAD"/>
    <property type="match status" value="1"/>
</dbReference>
<feature type="compositionally biased region" description="Polar residues" evidence="1">
    <location>
        <begin position="519"/>
        <end position="532"/>
    </location>
</feature>
<protein>
    <recommendedName>
        <fullName evidence="2">LsmAD domain-containing protein</fullName>
    </recommendedName>
</protein>
<feature type="region of interest" description="Disordered" evidence="1">
    <location>
        <begin position="269"/>
        <end position="296"/>
    </location>
</feature>
<feature type="region of interest" description="Disordered" evidence="1">
    <location>
        <begin position="346"/>
        <end position="378"/>
    </location>
</feature>
<dbReference type="GeneID" id="34522100"/>
<feature type="compositionally biased region" description="Polar residues" evidence="1">
    <location>
        <begin position="1"/>
        <end position="10"/>
    </location>
</feature>
<evidence type="ECO:0000259" key="2">
    <source>
        <dbReference type="SMART" id="SM01272"/>
    </source>
</evidence>
<feature type="compositionally biased region" description="Basic and acidic residues" evidence="1">
    <location>
        <begin position="269"/>
        <end position="278"/>
    </location>
</feature>
<accession>W6MTX1</accession>
<feature type="region of interest" description="Disordered" evidence="1">
    <location>
        <begin position="1"/>
        <end position="62"/>
    </location>
</feature>
<dbReference type="Pfam" id="PF06741">
    <property type="entry name" value="LsmAD"/>
    <property type="match status" value="1"/>
</dbReference>
<reference evidence="3" key="1">
    <citation type="submission" date="2013-12" db="EMBL/GenBank/DDBJ databases">
        <authorList>
            <person name="Genoscope - CEA"/>
        </authorList>
    </citation>
    <scope>NUCLEOTIDE SEQUENCE</scope>
    <source>
        <strain evidence="3">CBS 1993</strain>
    </source>
</reference>
<evidence type="ECO:0000256" key="1">
    <source>
        <dbReference type="SAM" id="MobiDB-lite"/>
    </source>
</evidence>
<feature type="compositionally biased region" description="Polar residues" evidence="1">
    <location>
        <begin position="28"/>
        <end position="54"/>
    </location>
</feature>
<evidence type="ECO:0000313" key="3">
    <source>
        <dbReference type="EMBL" id="CDK28722.1"/>
    </source>
</evidence>
<dbReference type="AlphaFoldDB" id="W6MTX1"/>
<evidence type="ECO:0000313" key="4">
    <source>
        <dbReference type="Proteomes" id="UP000019384"/>
    </source>
</evidence>
<feature type="compositionally biased region" description="Polar residues" evidence="1">
    <location>
        <begin position="500"/>
        <end position="511"/>
    </location>
</feature>
<feature type="region of interest" description="Disordered" evidence="1">
    <location>
        <begin position="483"/>
        <end position="532"/>
    </location>
</feature>
<keyword evidence="4" id="KW-1185">Reference proteome</keyword>
<dbReference type="STRING" id="1382522.W6MTX1"/>
<dbReference type="InterPro" id="IPR009604">
    <property type="entry name" value="LsmAD_domain"/>
</dbReference>
<dbReference type="EMBL" id="HG793129">
    <property type="protein sequence ID" value="CDK28722.1"/>
    <property type="molecule type" value="Genomic_DNA"/>
</dbReference>
<reference evidence="3" key="2">
    <citation type="submission" date="2014-02" db="EMBL/GenBank/DDBJ databases">
        <title>Complete DNA sequence of /Kuraishia capsulata/ illustrates novel genomic features among budding yeasts (/Saccharomycotina/).</title>
        <authorList>
            <person name="Morales L."/>
            <person name="Noel B."/>
            <person name="Porcel B."/>
            <person name="Marcet-Houben M."/>
            <person name="Hullo M-F."/>
            <person name="Sacerdot C."/>
            <person name="Tekaia F."/>
            <person name="Leh-Louis V."/>
            <person name="Despons L."/>
            <person name="Khanna V."/>
            <person name="Aury J-M."/>
            <person name="Barbe V."/>
            <person name="Couloux A."/>
            <person name="Labadie K."/>
            <person name="Pelletier E."/>
            <person name="Souciet J-L."/>
            <person name="Boekhout T."/>
            <person name="Gabaldon T."/>
            <person name="Wincker P."/>
            <person name="Dujon B."/>
        </authorList>
    </citation>
    <scope>NUCLEOTIDE SEQUENCE</scope>
    <source>
        <strain evidence="3">CBS 1993</strain>
    </source>
</reference>
<dbReference type="PANTHER" id="PTHR12854">
    <property type="entry name" value="ATAXIN 2-RELATED"/>
    <property type="match status" value="1"/>
</dbReference>
<dbReference type="GO" id="GO:0003729">
    <property type="term" value="F:mRNA binding"/>
    <property type="evidence" value="ECO:0007669"/>
    <property type="project" value="TreeGrafter"/>
</dbReference>
<dbReference type="RefSeq" id="XP_022460712.1">
    <property type="nucleotide sequence ID" value="XM_022601470.1"/>
</dbReference>
<dbReference type="GO" id="GO:0010494">
    <property type="term" value="C:cytoplasmic stress granule"/>
    <property type="evidence" value="ECO:0007669"/>
    <property type="project" value="TreeGrafter"/>
</dbReference>
<dbReference type="GO" id="GO:0034063">
    <property type="term" value="P:stress granule assembly"/>
    <property type="evidence" value="ECO:0007669"/>
    <property type="project" value="TreeGrafter"/>
</dbReference>
<dbReference type="Proteomes" id="UP000019384">
    <property type="component" value="Unassembled WGS sequence"/>
</dbReference>
<dbReference type="Pfam" id="PF14438">
    <property type="entry name" value="SM-ATX"/>
    <property type="match status" value="1"/>
</dbReference>
<feature type="compositionally biased region" description="Low complexity" evidence="1">
    <location>
        <begin position="702"/>
        <end position="719"/>
    </location>
</feature>
<feature type="region of interest" description="Disordered" evidence="1">
    <location>
        <begin position="693"/>
        <end position="719"/>
    </location>
</feature>
<dbReference type="InterPro" id="IPR045117">
    <property type="entry name" value="ATXN2-like"/>
</dbReference>
<name>W6MTX1_9ASCO</name>
<feature type="domain" description="LsmAD" evidence="2">
    <location>
        <begin position="224"/>
        <end position="296"/>
    </location>
</feature>
<sequence>MSGPRTSSNGDRGKPGVSGSHRRSGSRNWTSGSVAGTGHSNGSRKSNSSTPENRQSGDDADSVAKHMEDRLLYALVKSIGSKATVTIGSGTRYAGLLYSTSGLDSSGVSVVLKYPKVEYLAPGEERETLPESLVILSNDIMSFEVDEVNLEKSDTTVSSSEESLTKERSAGFKTDTDISGFKPTEERELERWVPEEGDKLTFGGLEENSHSSKWDQFEVNKKKFGIDSTFDENLYTTRINTDAPDYKERLREAERLAKEIEGQAHDGNIHLAEERGLVVDDSGMDEEDKYSGVDRNGGDALMDILKSNSKNSTPSQLKPIVQGKYVTPKQRAANFHNDPAIISSSAVEPAKVSTSIPSKPQVAQKTARTQTPGGPSHFSTEAMRINAQSEINSLKEFAANFKVPQKFPPDLLPILSKDKVKQDEILKKVEATKGDEKAAATNVKKIAETPNDVSPAARSVSPSTKPVVKKKLDIKNVTPFKMNPSSMSFSPMASYKESSRNSPASQPSTPSVRPKKHGTSQSFFGSKVPTKSSNTGEILVSSFNVLLTAKKNAKNGTAIVAVEKPFVTPPTWHTTVDESYTKAFSVVQERVVGSQARQFYGVPPPIMPQTMGSASPTGMPPMMPHMMQMMPQPVFDDRQQRFFPHMQPGQFIPGAQPGFIPVQGGVSPTGQAVPMPGMPMSYSPVPGVIPMMNTRPGSKQAHGYNGYYSHSSSRSNNRY</sequence>
<dbReference type="HOGENOM" id="CLU_009985_0_0_1"/>
<dbReference type="OrthoDB" id="2275718at2759"/>
<gene>
    <name evidence="3" type="ORF">KUCA_T00004706001</name>
</gene>
<organism evidence="3 4">
    <name type="scientific">Kuraishia capsulata CBS 1993</name>
    <dbReference type="NCBI Taxonomy" id="1382522"/>
    <lineage>
        <taxon>Eukaryota</taxon>
        <taxon>Fungi</taxon>
        <taxon>Dikarya</taxon>
        <taxon>Ascomycota</taxon>
        <taxon>Saccharomycotina</taxon>
        <taxon>Pichiomycetes</taxon>
        <taxon>Pichiales</taxon>
        <taxon>Pichiaceae</taxon>
        <taxon>Kuraishia</taxon>
    </lineage>
</organism>
<dbReference type="PANTHER" id="PTHR12854:SF7">
    <property type="entry name" value="ATAXIN-2 HOMOLOG"/>
    <property type="match status" value="1"/>
</dbReference>
<dbReference type="InterPro" id="IPR025852">
    <property type="entry name" value="SM_dom_ATX"/>
</dbReference>
<proteinExistence type="predicted"/>